<dbReference type="Gene3D" id="3.40.1440.10">
    <property type="entry name" value="GIY-YIG endonuclease"/>
    <property type="match status" value="1"/>
</dbReference>
<accession>A0A3B0Z4S6</accession>
<protein>
    <recommendedName>
        <fullName evidence="1">GIY-YIG domain-containing protein</fullName>
    </recommendedName>
</protein>
<dbReference type="InterPro" id="IPR035901">
    <property type="entry name" value="GIY-YIG_endonuc_sf"/>
</dbReference>
<reference evidence="2" key="1">
    <citation type="submission" date="2018-06" db="EMBL/GenBank/DDBJ databases">
        <authorList>
            <person name="Zhirakovskaya E."/>
        </authorList>
    </citation>
    <scope>NUCLEOTIDE SEQUENCE</scope>
</reference>
<name>A0A3B0Z4S6_9ZZZZ</name>
<proteinExistence type="predicted"/>
<dbReference type="CDD" id="cd10456">
    <property type="entry name" value="GIY-YIG_UPF0213"/>
    <property type="match status" value="1"/>
</dbReference>
<dbReference type="InterPro" id="IPR050190">
    <property type="entry name" value="UPF0213_domain"/>
</dbReference>
<dbReference type="PANTHER" id="PTHR34477:SF1">
    <property type="entry name" value="UPF0213 PROTEIN YHBQ"/>
    <property type="match status" value="1"/>
</dbReference>
<evidence type="ECO:0000259" key="1">
    <source>
        <dbReference type="PROSITE" id="PS50164"/>
    </source>
</evidence>
<sequence>MSEWLVYMVRCADNTLYTGVATDVVRRVGEHNGSDLRGARYTRSRRPVMLVYQEPCENRAHACQREYAIKQLTRGAKLAMLGDRI</sequence>
<gene>
    <name evidence="2" type="ORF">MNBD_GAMMA18-1423</name>
</gene>
<feature type="domain" description="GIY-YIG" evidence="1">
    <location>
        <begin position="2"/>
        <end position="79"/>
    </location>
</feature>
<dbReference type="PROSITE" id="PS50164">
    <property type="entry name" value="GIY_YIG"/>
    <property type="match status" value="1"/>
</dbReference>
<dbReference type="Pfam" id="PF01541">
    <property type="entry name" value="GIY-YIG"/>
    <property type="match status" value="1"/>
</dbReference>
<dbReference type="EMBL" id="UOFP01000023">
    <property type="protein sequence ID" value="VAW84040.1"/>
    <property type="molecule type" value="Genomic_DNA"/>
</dbReference>
<dbReference type="PANTHER" id="PTHR34477">
    <property type="entry name" value="UPF0213 PROTEIN YHBQ"/>
    <property type="match status" value="1"/>
</dbReference>
<organism evidence="2">
    <name type="scientific">hydrothermal vent metagenome</name>
    <dbReference type="NCBI Taxonomy" id="652676"/>
    <lineage>
        <taxon>unclassified sequences</taxon>
        <taxon>metagenomes</taxon>
        <taxon>ecological metagenomes</taxon>
    </lineage>
</organism>
<evidence type="ECO:0000313" key="2">
    <source>
        <dbReference type="EMBL" id="VAW84040.1"/>
    </source>
</evidence>
<dbReference type="AlphaFoldDB" id="A0A3B0Z4S6"/>
<dbReference type="SUPFAM" id="SSF82771">
    <property type="entry name" value="GIY-YIG endonuclease"/>
    <property type="match status" value="1"/>
</dbReference>
<dbReference type="InterPro" id="IPR000305">
    <property type="entry name" value="GIY-YIG_endonuc"/>
</dbReference>